<protein>
    <submittedName>
        <fullName evidence="1">Glutamyl-tRNA amidotransferase subunit Bic/mitochondrial-like</fullName>
    </submittedName>
</protein>
<name>A0A2P2L1D6_RHIMU</name>
<dbReference type="AlphaFoldDB" id="A0A2P2L1D6"/>
<reference evidence="1" key="1">
    <citation type="submission" date="2018-02" db="EMBL/GenBank/DDBJ databases">
        <title>Rhizophora mucronata_Transcriptome.</title>
        <authorList>
            <person name="Meera S.P."/>
            <person name="Sreeshan A."/>
            <person name="Augustine A."/>
        </authorList>
    </citation>
    <scope>NUCLEOTIDE SEQUENCE</scope>
    <source>
        <tissue evidence="1">Leaf</tissue>
    </source>
</reference>
<proteinExistence type="predicted"/>
<dbReference type="GO" id="GO:0016740">
    <property type="term" value="F:transferase activity"/>
    <property type="evidence" value="ECO:0007669"/>
    <property type="project" value="UniProtKB-KW"/>
</dbReference>
<accession>A0A2P2L1D6</accession>
<organism evidence="1">
    <name type="scientific">Rhizophora mucronata</name>
    <name type="common">Asiatic mangrove</name>
    <dbReference type="NCBI Taxonomy" id="61149"/>
    <lineage>
        <taxon>Eukaryota</taxon>
        <taxon>Viridiplantae</taxon>
        <taxon>Streptophyta</taxon>
        <taxon>Embryophyta</taxon>
        <taxon>Tracheophyta</taxon>
        <taxon>Spermatophyta</taxon>
        <taxon>Magnoliopsida</taxon>
        <taxon>eudicotyledons</taxon>
        <taxon>Gunneridae</taxon>
        <taxon>Pentapetalae</taxon>
        <taxon>rosids</taxon>
        <taxon>fabids</taxon>
        <taxon>Malpighiales</taxon>
        <taxon>Rhizophoraceae</taxon>
        <taxon>Rhizophora</taxon>
    </lineage>
</organism>
<evidence type="ECO:0000313" key="1">
    <source>
        <dbReference type="EMBL" id="MBX11790.1"/>
    </source>
</evidence>
<sequence>MYLILEDENNISHKKKKTKGNIWIQPERLLPKAEFLAQLNHLDLHYGEALAVISQNQ</sequence>
<keyword evidence="1" id="KW-0808">Transferase</keyword>
<dbReference type="EMBL" id="GGEC01031306">
    <property type="protein sequence ID" value="MBX11790.1"/>
    <property type="molecule type" value="Transcribed_RNA"/>
</dbReference>